<feature type="domain" description="Radical SAM core" evidence="5">
    <location>
        <begin position="94"/>
        <end position="343"/>
    </location>
</feature>
<dbReference type="PANTHER" id="PTHR43432">
    <property type="entry name" value="SLR0285 PROTEIN"/>
    <property type="match status" value="1"/>
</dbReference>
<dbReference type="InParanoid" id="A0A543AQB3"/>
<dbReference type="SFLD" id="SFLDS00029">
    <property type="entry name" value="Radical_SAM"/>
    <property type="match status" value="1"/>
</dbReference>
<dbReference type="AlphaFoldDB" id="A0A543AQB3"/>
<dbReference type="PROSITE" id="PS51918">
    <property type="entry name" value="RADICAL_SAM"/>
    <property type="match status" value="1"/>
</dbReference>
<comment type="caution">
    <text evidence="6">The sequence shown here is derived from an EMBL/GenBank/DDBJ whole genome shotgun (WGS) entry which is preliminary data.</text>
</comment>
<evidence type="ECO:0000256" key="1">
    <source>
        <dbReference type="ARBA" id="ARBA00022723"/>
    </source>
</evidence>
<evidence type="ECO:0000313" key="6">
    <source>
        <dbReference type="EMBL" id="TQL74758.1"/>
    </source>
</evidence>
<feature type="compositionally biased region" description="Low complexity" evidence="4">
    <location>
        <begin position="365"/>
        <end position="374"/>
    </location>
</feature>
<reference evidence="6 7" key="1">
    <citation type="submission" date="2019-06" db="EMBL/GenBank/DDBJ databases">
        <title>Sequencing the genomes of 1000 actinobacteria strains.</title>
        <authorList>
            <person name="Klenk H.-P."/>
        </authorList>
    </citation>
    <scope>NUCLEOTIDE SEQUENCE [LARGE SCALE GENOMIC DNA]</scope>
    <source>
        <strain evidence="6 7">DSM 45928</strain>
    </source>
</reference>
<feature type="region of interest" description="Disordered" evidence="4">
    <location>
        <begin position="355"/>
        <end position="374"/>
    </location>
</feature>
<dbReference type="CDD" id="cd01335">
    <property type="entry name" value="Radical_SAM"/>
    <property type="match status" value="1"/>
</dbReference>
<organism evidence="6 7">
    <name type="scientific">Stackebrandtia endophytica</name>
    <dbReference type="NCBI Taxonomy" id="1496996"/>
    <lineage>
        <taxon>Bacteria</taxon>
        <taxon>Bacillati</taxon>
        <taxon>Actinomycetota</taxon>
        <taxon>Actinomycetes</taxon>
        <taxon>Glycomycetales</taxon>
        <taxon>Glycomycetaceae</taxon>
        <taxon>Stackebrandtia</taxon>
    </lineage>
</organism>
<protein>
    <submittedName>
        <fullName evidence="6">DNA repair photolyase</fullName>
    </submittedName>
</protein>
<dbReference type="SMART" id="SM00729">
    <property type="entry name" value="Elp3"/>
    <property type="match status" value="1"/>
</dbReference>
<proteinExistence type="predicted"/>
<evidence type="ECO:0000256" key="3">
    <source>
        <dbReference type="ARBA" id="ARBA00023014"/>
    </source>
</evidence>
<accession>A0A543AQB3</accession>
<dbReference type="InterPro" id="IPR058240">
    <property type="entry name" value="rSAM_sf"/>
</dbReference>
<evidence type="ECO:0000256" key="4">
    <source>
        <dbReference type="SAM" id="MobiDB-lite"/>
    </source>
</evidence>
<evidence type="ECO:0000259" key="5">
    <source>
        <dbReference type="PROSITE" id="PS51918"/>
    </source>
</evidence>
<keyword evidence="3" id="KW-0411">Iron-sulfur</keyword>
<dbReference type="GO" id="GO:0051536">
    <property type="term" value="F:iron-sulfur cluster binding"/>
    <property type="evidence" value="ECO:0007669"/>
    <property type="project" value="UniProtKB-KW"/>
</dbReference>
<dbReference type="NCBIfam" id="NF038135">
    <property type="entry name" value="rSAM_Rv2578c"/>
    <property type="match status" value="1"/>
</dbReference>
<dbReference type="InterPro" id="IPR006638">
    <property type="entry name" value="Elp3/MiaA/NifB-like_rSAM"/>
</dbReference>
<dbReference type="EMBL" id="VFOW01000001">
    <property type="protein sequence ID" value="TQL74758.1"/>
    <property type="molecule type" value="Genomic_DNA"/>
</dbReference>
<evidence type="ECO:0000313" key="7">
    <source>
        <dbReference type="Proteomes" id="UP000317043"/>
    </source>
</evidence>
<name>A0A543AQB3_9ACTN</name>
<dbReference type="InterPro" id="IPR040086">
    <property type="entry name" value="MJ0683-like"/>
</dbReference>
<evidence type="ECO:0000256" key="2">
    <source>
        <dbReference type="ARBA" id="ARBA00023004"/>
    </source>
</evidence>
<keyword evidence="7" id="KW-1185">Reference proteome</keyword>
<sequence length="374" mass="41568">MLATITLPMIRNGATGGGRADTPHFAGTLAFLEQMFYSGPMRWRQLQLIDTEPSAPPLIERSAVARTFDTPEFAGLTFYEIQAKSIINRVPTGSRMPFQYTINPYRGCSHACRYCFARNTHRYLDLDAGADFDSKVIVKVNAPQLLARELQSRRWRGGSIAMGTNVDCYQRAEGRYRLMPGILSALRDAANPFSILTKGTLILRDLPLLEQAADRARVSTAMSVGFVDSELWREVEPGTPRPSARLEAVARLRDAGIDCNVLIAPILPFLGDSDRALREVVAACSEAGATGVTPIVLHLRPGAREWYMQWLMRAHPRLVPKYRQLYSGGAYADRDYQRRISGRVRELATEYGIRRGAHRGPTEPAAAAAQPTLF</sequence>
<keyword evidence="6" id="KW-0456">Lyase</keyword>
<gene>
    <name evidence="6" type="ORF">FB566_0245</name>
</gene>
<keyword evidence="1" id="KW-0479">Metal-binding</keyword>
<dbReference type="Gene3D" id="3.80.30.30">
    <property type="match status" value="1"/>
</dbReference>
<dbReference type="Proteomes" id="UP000317043">
    <property type="component" value="Unassembled WGS sequence"/>
</dbReference>
<dbReference type="GO" id="GO:0016829">
    <property type="term" value="F:lyase activity"/>
    <property type="evidence" value="ECO:0007669"/>
    <property type="project" value="UniProtKB-KW"/>
</dbReference>
<keyword evidence="2" id="KW-0408">Iron</keyword>
<dbReference type="PANTHER" id="PTHR43432:SF3">
    <property type="entry name" value="SLR0285 PROTEIN"/>
    <property type="match status" value="1"/>
</dbReference>
<dbReference type="GO" id="GO:0046872">
    <property type="term" value="F:metal ion binding"/>
    <property type="evidence" value="ECO:0007669"/>
    <property type="project" value="UniProtKB-KW"/>
</dbReference>
<dbReference type="Pfam" id="PF04055">
    <property type="entry name" value="Radical_SAM"/>
    <property type="match status" value="1"/>
</dbReference>
<dbReference type="InterPro" id="IPR007197">
    <property type="entry name" value="rSAM"/>
</dbReference>
<dbReference type="SFLD" id="SFLDG01084">
    <property type="entry name" value="Uncharacterised_Radical_SAM_Su"/>
    <property type="match status" value="1"/>
</dbReference>
<dbReference type="SUPFAM" id="SSF102114">
    <property type="entry name" value="Radical SAM enzymes"/>
    <property type="match status" value="1"/>
</dbReference>